<comment type="caution">
    <text evidence="4">The sequence shown here is derived from an EMBL/GenBank/DDBJ whole genome shotgun (WGS) entry which is preliminary data.</text>
</comment>
<dbReference type="InterPro" id="IPR050832">
    <property type="entry name" value="Bact_Acetyltransf"/>
</dbReference>
<keyword evidence="2" id="KW-0012">Acyltransferase</keyword>
<accession>A0ABV0EZC2</accession>
<dbReference type="InterPro" id="IPR000182">
    <property type="entry name" value="GNAT_dom"/>
</dbReference>
<reference evidence="4" key="2">
    <citation type="submission" date="2024-02" db="EMBL/GenBank/DDBJ databases">
        <title>The Genome Sequence of Enterococcus diestrammenae JM9A.</title>
        <authorList>
            <person name="Earl A."/>
            <person name="Manson A."/>
            <person name="Gilmore M."/>
            <person name="Sanders J."/>
            <person name="Shea T."/>
            <person name="Howe W."/>
            <person name="Livny J."/>
            <person name="Cuomo C."/>
            <person name="Neafsey D."/>
            <person name="Birren B."/>
        </authorList>
    </citation>
    <scope>NUCLEOTIDE SEQUENCE</scope>
    <source>
        <strain evidence="4">JM9A</strain>
    </source>
</reference>
<keyword evidence="1" id="KW-0808">Transferase</keyword>
<keyword evidence="5" id="KW-1185">Reference proteome</keyword>
<name>A0ABV0EZC2_9ENTE</name>
<evidence type="ECO:0000256" key="1">
    <source>
        <dbReference type="ARBA" id="ARBA00022679"/>
    </source>
</evidence>
<dbReference type="Proteomes" id="UP001429357">
    <property type="component" value="Unassembled WGS sequence"/>
</dbReference>
<dbReference type="PANTHER" id="PTHR43877">
    <property type="entry name" value="AMINOALKYLPHOSPHONATE N-ACETYLTRANSFERASE-RELATED-RELATED"/>
    <property type="match status" value="1"/>
</dbReference>
<evidence type="ECO:0000256" key="2">
    <source>
        <dbReference type="ARBA" id="ARBA00023315"/>
    </source>
</evidence>
<dbReference type="Pfam" id="PF00583">
    <property type="entry name" value="Acetyltransf_1"/>
    <property type="match status" value="1"/>
</dbReference>
<reference evidence="4" key="1">
    <citation type="submission" date="2016-06" db="EMBL/GenBank/DDBJ databases">
        <authorList>
            <person name="Van Tyne D."/>
        </authorList>
    </citation>
    <scope>NUCLEOTIDE SEQUENCE</scope>
    <source>
        <strain evidence="4">JM9A</strain>
    </source>
</reference>
<gene>
    <name evidence="4" type="ORF">BAU18_000728</name>
</gene>
<evidence type="ECO:0000313" key="5">
    <source>
        <dbReference type="Proteomes" id="UP001429357"/>
    </source>
</evidence>
<evidence type="ECO:0000259" key="3">
    <source>
        <dbReference type="PROSITE" id="PS51186"/>
    </source>
</evidence>
<dbReference type="Gene3D" id="3.40.630.30">
    <property type="match status" value="1"/>
</dbReference>
<organism evidence="4 5">
    <name type="scientific">Enterococcus diestrammenae</name>
    <dbReference type="NCBI Taxonomy" id="1155073"/>
    <lineage>
        <taxon>Bacteria</taxon>
        <taxon>Bacillati</taxon>
        <taxon>Bacillota</taxon>
        <taxon>Bacilli</taxon>
        <taxon>Lactobacillales</taxon>
        <taxon>Enterococcaceae</taxon>
        <taxon>Enterococcus</taxon>
    </lineage>
</organism>
<dbReference type="RefSeq" id="WP_161870757.1">
    <property type="nucleotide sequence ID" value="NZ_MAEI02000001.1"/>
</dbReference>
<dbReference type="CDD" id="cd04301">
    <property type="entry name" value="NAT_SF"/>
    <property type="match status" value="1"/>
</dbReference>
<proteinExistence type="predicted"/>
<feature type="domain" description="N-acetyltransferase" evidence="3">
    <location>
        <begin position="3"/>
        <end position="144"/>
    </location>
</feature>
<protein>
    <recommendedName>
        <fullName evidence="3">N-acetyltransferase domain-containing protein</fullName>
    </recommendedName>
</protein>
<evidence type="ECO:0000313" key="4">
    <source>
        <dbReference type="EMBL" id="MEO1781149.1"/>
    </source>
</evidence>
<dbReference type="SUPFAM" id="SSF55729">
    <property type="entry name" value="Acyl-CoA N-acyltransferases (Nat)"/>
    <property type="match status" value="1"/>
</dbReference>
<dbReference type="PROSITE" id="PS51186">
    <property type="entry name" value="GNAT"/>
    <property type="match status" value="1"/>
</dbReference>
<dbReference type="InterPro" id="IPR016181">
    <property type="entry name" value="Acyl_CoA_acyltransferase"/>
</dbReference>
<dbReference type="EMBL" id="MAEI02000001">
    <property type="protein sequence ID" value="MEO1781149.1"/>
    <property type="molecule type" value="Genomic_DNA"/>
</dbReference>
<sequence length="144" mass="15969">MGQVIRPYQAGDEQGIWQLNTEVLGYAFPYEDTVTKLATLAQDPQHRILVAEVHQQVVGYIHGTQYDVLYAPSYKDIMGLAVAEAYQHRGLGRALLAGIEAWGKETGAAGVRLVSGAERLAAHAFYEGCGYQRKKGQVNFRKTW</sequence>